<evidence type="ECO:0000256" key="1">
    <source>
        <dbReference type="ARBA" id="ARBA00004123"/>
    </source>
</evidence>
<evidence type="ECO:0000313" key="5">
    <source>
        <dbReference type="Proteomes" id="UP000515121"/>
    </source>
</evidence>
<sequence length="113" mass="12394">MDNTEAEAKQPKGDQQQGDEEEGPPPGWQSIPPQASAPQQPLHLSSEMAQMVCGSCRQLLSYPRGTLLAKCSCCETVNFVLEGSDAPTQTYNWSLPRALIRLEWLSVTVVQCC</sequence>
<protein>
    <submittedName>
        <fullName evidence="6">Protein LOL2 isoform X2</fullName>
    </submittedName>
</protein>
<evidence type="ECO:0000256" key="2">
    <source>
        <dbReference type="ARBA" id="ARBA00023242"/>
    </source>
</evidence>
<feature type="region of interest" description="Disordered" evidence="3">
    <location>
        <begin position="1"/>
        <end position="42"/>
    </location>
</feature>
<feature type="compositionally biased region" description="Low complexity" evidence="3">
    <location>
        <begin position="29"/>
        <end position="41"/>
    </location>
</feature>
<feature type="domain" description="Zinc finger LSD1-type" evidence="4">
    <location>
        <begin position="53"/>
        <end position="77"/>
    </location>
</feature>
<dbReference type="RefSeq" id="XP_022777355.1">
    <property type="nucleotide sequence ID" value="XM_022921620.1"/>
</dbReference>
<proteinExistence type="predicted"/>
<dbReference type="GO" id="GO:0005634">
    <property type="term" value="C:nucleus"/>
    <property type="evidence" value="ECO:0007669"/>
    <property type="project" value="UniProtKB-SubCell"/>
</dbReference>
<dbReference type="GeneID" id="111318745"/>
<evidence type="ECO:0000313" key="6">
    <source>
        <dbReference type="RefSeq" id="XP_022777355.1"/>
    </source>
</evidence>
<dbReference type="PANTHER" id="PTHR31747:SF17">
    <property type="entry name" value="PROTEIN LOL2"/>
    <property type="match status" value="1"/>
</dbReference>
<reference evidence="6" key="1">
    <citation type="submission" date="2025-08" db="UniProtKB">
        <authorList>
            <consortium name="RefSeq"/>
        </authorList>
    </citation>
    <scope>IDENTIFICATION</scope>
    <source>
        <tissue evidence="6">Fruit stalk</tissue>
    </source>
</reference>
<keyword evidence="2" id="KW-0539">Nucleus</keyword>
<feature type="compositionally biased region" description="Basic and acidic residues" evidence="3">
    <location>
        <begin position="1"/>
        <end position="12"/>
    </location>
</feature>
<accession>A0A6P6BJQ0</accession>
<evidence type="ECO:0000256" key="3">
    <source>
        <dbReference type="SAM" id="MobiDB-lite"/>
    </source>
</evidence>
<gene>
    <name evidence="6" type="primary">LOC111318745</name>
</gene>
<evidence type="ECO:0000259" key="4">
    <source>
        <dbReference type="Pfam" id="PF06943"/>
    </source>
</evidence>
<dbReference type="AlphaFoldDB" id="A0A6P6BJQ0"/>
<dbReference type="NCBIfam" id="TIGR01053">
    <property type="entry name" value="LSD1"/>
    <property type="match status" value="1"/>
</dbReference>
<name>A0A6P6BJQ0_DURZI</name>
<organism evidence="5 6">
    <name type="scientific">Durio zibethinus</name>
    <name type="common">Durian</name>
    <dbReference type="NCBI Taxonomy" id="66656"/>
    <lineage>
        <taxon>Eukaryota</taxon>
        <taxon>Viridiplantae</taxon>
        <taxon>Streptophyta</taxon>
        <taxon>Embryophyta</taxon>
        <taxon>Tracheophyta</taxon>
        <taxon>Spermatophyta</taxon>
        <taxon>Magnoliopsida</taxon>
        <taxon>eudicotyledons</taxon>
        <taxon>Gunneridae</taxon>
        <taxon>Pentapetalae</taxon>
        <taxon>rosids</taxon>
        <taxon>malvids</taxon>
        <taxon>Malvales</taxon>
        <taxon>Malvaceae</taxon>
        <taxon>Helicteroideae</taxon>
        <taxon>Durio</taxon>
    </lineage>
</organism>
<dbReference type="Pfam" id="PF06943">
    <property type="entry name" value="zf-LSD1"/>
    <property type="match status" value="1"/>
</dbReference>
<dbReference type="PANTHER" id="PTHR31747">
    <property type="entry name" value="PROTEIN LSD1"/>
    <property type="match status" value="1"/>
</dbReference>
<comment type="subcellular location">
    <subcellularLocation>
        <location evidence="1">Nucleus</location>
    </subcellularLocation>
</comment>
<dbReference type="InterPro" id="IPR005735">
    <property type="entry name" value="Znf_LSD1"/>
</dbReference>
<keyword evidence="5" id="KW-1185">Reference proteome</keyword>
<dbReference type="InterPro" id="IPR040319">
    <property type="entry name" value="LSD1-like"/>
</dbReference>
<dbReference type="Proteomes" id="UP000515121">
    <property type="component" value="Unplaced"/>
</dbReference>